<dbReference type="InterPro" id="IPR020891">
    <property type="entry name" value="UPF0758_CS"/>
</dbReference>
<sequence length="221" mass="24687">MTKLKDIPKIDRPREKLMKYGPGKLSSSELLAILLSTGVKGVNVVELSNKILKKFSGEGLSTANLDELKNTFGLGPAKACEIVACFELGRRLLIGKKATLLLTPQDVWQELKDIRDLKKEHFVVFYLDTRNQEIKRDIISFGTLNANLVHPREVFEPAITHLAAQIIIAHNHPSGNPEPSEEDIEITKRLFEAGKILGIEVLDHVIVTKDSFHSFKETGLL</sequence>
<dbReference type="InterPro" id="IPR046778">
    <property type="entry name" value="UPF0758_N"/>
</dbReference>
<dbReference type="NCBIfam" id="TIGR00608">
    <property type="entry name" value="radc"/>
    <property type="match status" value="1"/>
</dbReference>
<dbReference type="CDD" id="cd08071">
    <property type="entry name" value="MPN_DUF2466"/>
    <property type="match status" value="1"/>
</dbReference>
<dbReference type="InterPro" id="IPR037518">
    <property type="entry name" value="MPN"/>
</dbReference>
<name>A0A1F6NG74_9BACT</name>
<dbReference type="PANTHER" id="PTHR30471:SF3">
    <property type="entry name" value="UPF0758 PROTEIN YEES-RELATED"/>
    <property type="match status" value="1"/>
</dbReference>
<keyword evidence="4" id="KW-0862">Zinc</keyword>
<dbReference type="InterPro" id="IPR025657">
    <property type="entry name" value="RadC_JAB"/>
</dbReference>
<keyword evidence="2" id="KW-0479">Metal-binding</keyword>
<comment type="similarity">
    <text evidence="6">Belongs to the UPF0758 family.</text>
</comment>
<gene>
    <name evidence="8" type="ORF">A2373_04080</name>
</gene>
<dbReference type="Gene3D" id="3.40.140.10">
    <property type="entry name" value="Cytidine Deaminase, domain 2"/>
    <property type="match status" value="1"/>
</dbReference>
<evidence type="ECO:0000256" key="6">
    <source>
        <dbReference type="RuleBase" id="RU003797"/>
    </source>
</evidence>
<dbReference type="GO" id="GO:0008237">
    <property type="term" value="F:metallopeptidase activity"/>
    <property type="evidence" value="ECO:0007669"/>
    <property type="project" value="UniProtKB-KW"/>
</dbReference>
<dbReference type="GO" id="GO:0046872">
    <property type="term" value="F:metal ion binding"/>
    <property type="evidence" value="ECO:0007669"/>
    <property type="project" value="UniProtKB-KW"/>
</dbReference>
<dbReference type="EMBL" id="MFQS01000031">
    <property type="protein sequence ID" value="OGH82743.1"/>
    <property type="molecule type" value="Genomic_DNA"/>
</dbReference>
<reference evidence="8 9" key="1">
    <citation type="journal article" date="2016" name="Nat. Commun.">
        <title>Thousands of microbial genomes shed light on interconnected biogeochemical processes in an aquifer system.</title>
        <authorList>
            <person name="Anantharaman K."/>
            <person name="Brown C.T."/>
            <person name="Hug L.A."/>
            <person name="Sharon I."/>
            <person name="Castelle C.J."/>
            <person name="Probst A.J."/>
            <person name="Thomas B.C."/>
            <person name="Singh A."/>
            <person name="Wilkins M.J."/>
            <person name="Karaoz U."/>
            <person name="Brodie E.L."/>
            <person name="Williams K.H."/>
            <person name="Hubbard S.S."/>
            <person name="Banfield J.F."/>
        </authorList>
    </citation>
    <scope>NUCLEOTIDE SEQUENCE [LARGE SCALE GENOMIC DNA]</scope>
</reference>
<keyword evidence="1" id="KW-0645">Protease</keyword>
<evidence type="ECO:0000256" key="5">
    <source>
        <dbReference type="ARBA" id="ARBA00023049"/>
    </source>
</evidence>
<keyword evidence="5" id="KW-0482">Metalloprotease</keyword>
<dbReference type="Proteomes" id="UP000176300">
    <property type="component" value="Unassembled WGS sequence"/>
</dbReference>
<organism evidence="8 9">
    <name type="scientific">Candidatus Magasanikbacteria bacterium RIFOXYB1_FULL_40_15</name>
    <dbReference type="NCBI Taxonomy" id="1798697"/>
    <lineage>
        <taxon>Bacteria</taxon>
        <taxon>Candidatus Magasanikiibacteriota</taxon>
    </lineage>
</organism>
<dbReference type="PROSITE" id="PS01302">
    <property type="entry name" value="UPF0758"/>
    <property type="match status" value="1"/>
</dbReference>
<dbReference type="AlphaFoldDB" id="A0A1F6NG74"/>
<evidence type="ECO:0000259" key="7">
    <source>
        <dbReference type="PROSITE" id="PS50249"/>
    </source>
</evidence>
<evidence type="ECO:0000256" key="4">
    <source>
        <dbReference type="ARBA" id="ARBA00022833"/>
    </source>
</evidence>
<protein>
    <recommendedName>
        <fullName evidence="7">MPN domain-containing protein</fullName>
    </recommendedName>
</protein>
<dbReference type="STRING" id="1798697.A2373_04080"/>
<dbReference type="InterPro" id="IPR001405">
    <property type="entry name" value="UPF0758"/>
</dbReference>
<dbReference type="SUPFAM" id="SSF47781">
    <property type="entry name" value="RuvA domain 2-like"/>
    <property type="match status" value="1"/>
</dbReference>
<proteinExistence type="inferred from homology"/>
<dbReference type="PROSITE" id="PS50249">
    <property type="entry name" value="MPN"/>
    <property type="match status" value="1"/>
</dbReference>
<accession>A0A1F6NG74</accession>
<dbReference type="Pfam" id="PF20582">
    <property type="entry name" value="UPF0758_N"/>
    <property type="match status" value="1"/>
</dbReference>
<dbReference type="Pfam" id="PF04002">
    <property type="entry name" value="RadC"/>
    <property type="match status" value="1"/>
</dbReference>
<dbReference type="NCBIfam" id="NF000642">
    <property type="entry name" value="PRK00024.1"/>
    <property type="match status" value="1"/>
</dbReference>
<dbReference type="PANTHER" id="PTHR30471">
    <property type="entry name" value="DNA REPAIR PROTEIN RADC"/>
    <property type="match status" value="1"/>
</dbReference>
<evidence type="ECO:0000313" key="9">
    <source>
        <dbReference type="Proteomes" id="UP000176300"/>
    </source>
</evidence>
<dbReference type="GO" id="GO:0006508">
    <property type="term" value="P:proteolysis"/>
    <property type="evidence" value="ECO:0007669"/>
    <property type="project" value="UniProtKB-KW"/>
</dbReference>
<comment type="caution">
    <text evidence="8">The sequence shown here is derived from an EMBL/GenBank/DDBJ whole genome shotgun (WGS) entry which is preliminary data.</text>
</comment>
<dbReference type="InterPro" id="IPR010994">
    <property type="entry name" value="RuvA_2-like"/>
</dbReference>
<evidence type="ECO:0000256" key="1">
    <source>
        <dbReference type="ARBA" id="ARBA00022670"/>
    </source>
</evidence>
<evidence type="ECO:0000256" key="3">
    <source>
        <dbReference type="ARBA" id="ARBA00022801"/>
    </source>
</evidence>
<evidence type="ECO:0000256" key="2">
    <source>
        <dbReference type="ARBA" id="ARBA00022723"/>
    </source>
</evidence>
<feature type="domain" description="MPN" evidence="7">
    <location>
        <begin position="100"/>
        <end position="221"/>
    </location>
</feature>
<evidence type="ECO:0000313" key="8">
    <source>
        <dbReference type="EMBL" id="OGH82743.1"/>
    </source>
</evidence>
<keyword evidence="3" id="KW-0378">Hydrolase</keyword>